<feature type="active site" description="Proton acceptor" evidence="6">
    <location>
        <position position="330"/>
    </location>
</feature>
<dbReference type="PANTHER" id="PTHR10091:SF0">
    <property type="entry name" value="GALACTOSE MUTAROTASE"/>
    <property type="match status" value="1"/>
</dbReference>
<evidence type="ECO:0000256" key="7">
    <source>
        <dbReference type="PIRSR" id="PIRSR005096-2"/>
    </source>
</evidence>
<sequence length="366" mass="39397">MTFSHVAIAGDISRHTFGQTETGRIVESVKLSNDNGVSATIITYGAALQSLILPDVSGAHVDVALGHATLAEYVAKRQFMGASVGRVANRIAGGRFSLDGKPYQVTLNDGPNALHGGVTGVDQAVWDVVEAKADRDSAQVTLRLVSPDGDQGFPGRVTTTVIYRLDDKDQLSIEYQATTDKVTVVSLSNHAYWNLAGEGSASGAMGLTLEIPAASYLPVDQTLIPTGLFTAVEGTAFDFRTPRAIGERVRTASDEQIRIGRGYDHNWVVERTPSGTMHLMARVTDPQSGRAMELWSDQPGLQFYSGNFLDGTSRGKSGQLYRQGDAIVLEPQAFPDAVNQPAFGSVRLVPGKTYRNAMIYKFKSSR</sequence>
<evidence type="ECO:0000256" key="4">
    <source>
        <dbReference type="ARBA" id="ARBA00023277"/>
    </source>
</evidence>
<dbReference type="GO" id="GO:0033499">
    <property type="term" value="P:galactose catabolic process via UDP-galactose, Leloir pathway"/>
    <property type="evidence" value="ECO:0007669"/>
    <property type="project" value="TreeGrafter"/>
</dbReference>
<dbReference type="Pfam" id="PF01263">
    <property type="entry name" value="Aldose_epim"/>
    <property type="match status" value="1"/>
</dbReference>
<dbReference type="EC" id="5.1.3.3" evidence="5"/>
<dbReference type="InterPro" id="IPR011013">
    <property type="entry name" value="Gal_mutarotase_sf_dom"/>
</dbReference>
<dbReference type="NCBIfam" id="NF008277">
    <property type="entry name" value="PRK11055.1"/>
    <property type="match status" value="1"/>
</dbReference>
<evidence type="ECO:0000313" key="9">
    <source>
        <dbReference type="EMBL" id="MBB5686363.1"/>
    </source>
</evidence>
<reference evidence="9 10" key="1">
    <citation type="submission" date="2020-08" db="EMBL/GenBank/DDBJ databases">
        <title>Genomic Encyclopedia of Type Strains, Phase IV (KMG-IV): sequencing the most valuable type-strain genomes for metagenomic binning, comparative biology and taxonomic classification.</title>
        <authorList>
            <person name="Goeker M."/>
        </authorList>
    </citation>
    <scope>NUCLEOTIDE SEQUENCE [LARGE SCALE GENOMIC DNA]</scope>
    <source>
        <strain evidence="9 10">DSM 25079</strain>
    </source>
</reference>
<comment type="pathway">
    <text evidence="1 5">Carbohydrate metabolism; hexose metabolism.</text>
</comment>
<dbReference type="SUPFAM" id="SSF74650">
    <property type="entry name" value="Galactose mutarotase-like"/>
    <property type="match status" value="1"/>
</dbReference>
<evidence type="ECO:0000313" key="10">
    <source>
        <dbReference type="Proteomes" id="UP000549617"/>
    </source>
</evidence>
<dbReference type="PIRSF" id="PIRSF005096">
    <property type="entry name" value="GALM"/>
    <property type="match status" value="1"/>
</dbReference>
<dbReference type="CDD" id="cd09019">
    <property type="entry name" value="galactose_mutarotase_like"/>
    <property type="match status" value="1"/>
</dbReference>
<comment type="caution">
    <text evidence="9">The sequence shown here is derived from an EMBL/GenBank/DDBJ whole genome shotgun (WGS) entry which is preliminary data.</text>
</comment>
<gene>
    <name evidence="9" type="ORF">FHS49_002387</name>
</gene>
<name>A0A7W9AIM9_9SPHN</name>
<evidence type="ECO:0000256" key="2">
    <source>
        <dbReference type="ARBA" id="ARBA00006206"/>
    </source>
</evidence>
<evidence type="ECO:0000256" key="6">
    <source>
        <dbReference type="PIRSR" id="PIRSR005096-1"/>
    </source>
</evidence>
<dbReference type="Gene3D" id="2.70.98.10">
    <property type="match status" value="1"/>
</dbReference>
<feature type="binding site" evidence="8">
    <location>
        <begin position="190"/>
        <end position="192"/>
    </location>
    <ligand>
        <name>beta-D-galactose</name>
        <dbReference type="ChEBI" id="CHEBI:27667"/>
    </ligand>
</feature>
<evidence type="ECO:0000256" key="1">
    <source>
        <dbReference type="ARBA" id="ARBA00005028"/>
    </source>
</evidence>
<protein>
    <recommendedName>
        <fullName evidence="5">Aldose 1-epimerase</fullName>
        <ecNumber evidence="5">5.1.3.3</ecNumber>
    </recommendedName>
</protein>
<keyword evidence="10" id="KW-1185">Reference proteome</keyword>
<dbReference type="InterPro" id="IPR014718">
    <property type="entry name" value="GH-type_carb-bd"/>
</dbReference>
<dbReference type="GO" id="GO:0006006">
    <property type="term" value="P:glucose metabolic process"/>
    <property type="evidence" value="ECO:0007669"/>
    <property type="project" value="TreeGrafter"/>
</dbReference>
<dbReference type="InterPro" id="IPR047215">
    <property type="entry name" value="Galactose_mutarotase-like"/>
</dbReference>
<dbReference type="AlphaFoldDB" id="A0A7W9AIM9"/>
<evidence type="ECO:0000256" key="8">
    <source>
        <dbReference type="PIRSR" id="PIRSR005096-3"/>
    </source>
</evidence>
<dbReference type="GO" id="GO:0004034">
    <property type="term" value="F:aldose 1-epimerase activity"/>
    <property type="evidence" value="ECO:0007669"/>
    <property type="project" value="UniProtKB-EC"/>
</dbReference>
<dbReference type="InterPro" id="IPR008183">
    <property type="entry name" value="Aldose_1/G6P_1-epimerase"/>
</dbReference>
<evidence type="ECO:0000256" key="3">
    <source>
        <dbReference type="ARBA" id="ARBA00023235"/>
    </source>
</evidence>
<proteinExistence type="inferred from homology"/>
<evidence type="ECO:0000256" key="5">
    <source>
        <dbReference type="PIRNR" id="PIRNR005096"/>
    </source>
</evidence>
<dbReference type="GO" id="GO:0005737">
    <property type="term" value="C:cytoplasm"/>
    <property type="evidence" value="ECO:0007669"/>
    <property type="project" value="TreeGrafter"/>
</dbReference>
<dbReference type="InterPro" id="IPR015443">
    <property type="entry name" value="Aldose_1-epimerase"/>
</dbReference>
<comment type="similarity">
    <text evidence="2 5">Belongs to the aldose epimerase family.</text>
</comment>
<keyword evidence="3 5" id="KW-0413">Isomerase</keyword>
<dbReference type="EMBL" id="JACIJC010000004">
    <property type="protein sequence ID" value="MBB5686363.1"/>
    <property type="molecule type" value="Genomic_DNA"/>
</dbReference>
<dbReference type="UniPathway" id="UPA00242"/>
<organism evidence="9 10">
    <name type="scientific">Sphingobium boeckii</name>
    <dbReference type="NCBI Taxonomy" id="1082345"/>
    <lineage>
        <taxon>Bacteria</taxon>
        <taxon>Pseudomonadati</taxon>
        <taxon>Pseudomonadota</taxon>
        <taxon>Alphaproteobacteria</taxon>
        <taxon>Sphingomonadales</taxon>
        <taxon>Sphingomonadaceae</taxon>
        <taxon>Sphingobium</taxon>
    </lineage>
</organism>
<keyword evidence="4 5" id="KW-0119">Carbohydrate metabolism</keyword>
<dbReference type="PANTHER" id="PTHR10091">
    <property type="entry name" value="ALDOSE-1-EPIMERASE"/>
    <property type="match status" value="1"/>
</dbReference>
<feature type="binding site" evidence="8">
    <location>
        <begin position="89"/>
        <end position="90"/>
    </location>
    <ligand>
        <name>beta-D-galactose</name>
        <dbReference type="ChEBI" id="CHEBI:27667"/>
    </ligand>
</feature>
<comment type="catalytic activity">
    <reaction evidence="5">
        <text>alpha-D-glucose = beta-D-glucose</text>
        <dbReference type="Rhea" id="RHEA:10264"/>
        <dbReference type="ChEBI" id="CHEBI:15903"/>
        <dbReference type="ChEBI" id="CHEBI:17925"/>
        <dbReference type="EC" id="5.1.3.3"/>
    </reaction>
</comment>
<dbReference type="Proteomes" id="UP000549617">
    <property type="component" value="Unassembled WGS sequence"/>
</dbReference>
<feature type="active site" description="Proton donor" evidence="6">
    <location>
        <position position="190"/>
    </location>
</feature>
<accession>A0A7W9AIM9</accession>
<feature type="binding site" evidence="7">
    <location>
        <position position="264"/>
    </location>
    <ligand>
        <name>beta-D-galactose</name>
        <dbReference type="ChEBI" id="CHEBI:27667"/>
    </ligand>
</feature>
<dbReference type="GO" id="GO:0030246">
    <property type="term" value="F:carbohydrate binding"/>
    <property type="evidence" value="ECO:0007669"/>
    <property type="project" value="InterPro"/>
</dbReference>